<evidence type="ECO:0000313" key="2">
    <source>
        <dbReference type="EMBL" id="KAL0303116.1"/>
    </source>
</evidence>
<sequence length="239" mass="26399">MRDEGLVPVPILFSAGQGRGMSSRGKRGRGRAPRRAGTTVNVIDHSLCLSWAAFLKGRLSVVTFLTKHLMIYRRRLLRNPAGGNESPCLELSGVGVPLDSSGRLYAIGCVQGILNEILSQDEKTGAPRPRKQIEEFRDCLLDCQLSDLGFRGAKFTWSNHREGAANVFVRLDRACASPDWTSLFPAASVMTEKARGSDHAPLVISLDARLLSSDKRRRKLFRFEAMWTRNATCGVISRA</sequence>
<dbReference type="PANTHER" id="PTHR33710:SF71">
    <property type="entry name" value="ENDONUCLEASE_EXONUCLEASE_PHOSPHATASE DOMAIN-CONTAINING PROTEIN"/>
    <property type="match status" value="1"/>
</dbReference>
<dbReference type="PANTHER" id="PTHR33710">
    <property type="entry name" value="BNAC02G09200D PROTEIN"/>
    <property type="match status" value="1"/>
</dbReference>
<name>A0AAW2KAJ2_SESRA</name>
<reference evidence="2" key="2">
    <citation type="journal article" date="2024" name="Plant">
        <title>Genomic evolution and insights into agronomic trait innovations of Sesamum species.</title>
        <authorList>
            <person name="Miao H."/>
            <person name="Wang L."/>
            <person name="Qu L."/>
            <person name="Liu H."/>
            <person name="Sun Y."/>
            <person name="Le M."/>
            <person name="Wang Q."/>
            <person name="Wei S."/>
            <person name="Zheng Y."/>
            <person name="Lin W."/>
            <person name="Duan Y."/>
            <person name="Cao H."/>
            <person name="Xiong S."/>
            <person name="Wang X."/>
            <person name="Wei L."/>
            <person name="Li C."/>
            <person name="Ma Q."/>
            <person name="Ju M."/>
            <person name="Zhao R."/>
            <person name="Li G."/>
            <person name="Mu C."/>
            <person name="Tian Q."/>
            <person name="Mei H."/>
            <person name="Zhang T."/>
            <person name="Gao T."/>
            <person name="Zhang H."/>
        </authorList>
    </citation>
    <scope>NUCLEOTIDE SEQUENCE</scope>
    <source>
        <strain evidence="2">G02</strain>
    </source>
</reference>
<dbReference type="Gene3D" id="3.60.10.10">
    <property type="entry name" value="Endonuclease/exonuclease/phosphatase"/>
    <property type="match status" value="1"/>
</dbReference>
<dbReference type="InterPro" id="IPR036691">
    <property type="entry name" value="Endo/exonu/phosph_ase_sf"/>
</dbReference>
<evidence type="ECO:0000256" key="1">
    <source>
        <dbReference type="SAM" id="MobiDB-lite"/>
    </source>
</evidence>
<reference evidence="2" key="1">
    <citation type="submission" date="2020-06" db="EMBL/GenBank/DDBJ databases">
        <authorList>
            <person name="Li T."/>
            <person name="Hu X."/>
            <person name="Zhang T."/>
            <person name="Song X."/>
            <person name="Zhang H."/>
            <person name="Dai N."/>
            <person name="Sheng W."/>
            <person name="Hou X."/>
            <person name="Wei L."/>
        </authorList>
    </citation>
    <scope>NUCLEOTIDE SEQUENCE</scope>
    <source>
        <strain evidence="2">G02</strain>
        <tissue evidence="2">Leaf</tissue>
    </source>
</reference>
<dbReference type="SUPFAM" id="SSF56219">
    <property type="entry name" value="DNase I-like"/>
    <property type="match status" value="1"/>
</dbReference>
<dbReference type="AlphaFoldDB" id="A0AAW2KAJ2"/>
<feature type="region of interest" description="Disordered" evidence="1">
    <location>
        <begin position="1"/>
        <end position="35"/>
    </location>
</feature>
<organism evidence="2">
    <name type="scientific">Sesamum radiatum</name>
    <name type="common">Black benniseed</name>
    <dbReference type="NCBI Taxonomy" id="300843"/>
    <lineage>
        <taxon>Eukaryota</taxon>
        <taxon>Viridiplantae</taxon>
        <taxon>Streptophyta</taxon>
        <taxon>Embryophyta</taxon>
        <taxon>Tracheophyta</taxon>
        <taxon>Spermatophyta</taxon>
        <taxon>Magnoliopsida</taxon>
        <taxon>eudicotyledons</taxon>
        <taxon>Gunneridae</taxon>
        <taxon>Pentapetalae</taxon>
        <taxon>asterids</taxon>
        <taxon>lamiids</taxon>
        <taxon>Lamiales</taxon>
        <taxon>Pedaliaceae</taxon>
        <taxon>Sesamum</taxon>
    </lineage>
</organism>
<comment type="caution">
    <text evidence="2">The sequence shown here is derived from an EMBL/GenBank/DDBJ whole genome shotgun (WGS) entry which is preliminary data.</text>
</comment>
<accession>A0AAW2KAJ2</accession>
<protein>
    <submittedName>
        <fullName evidence="2">Uncharacterized protein</fullName>
    </submittedName>
</protein>
<proteinExistence type="predicted"/>
<gene>
    <name evidence="2" type="ORF">Sradi_6179700</name>
</gene>
<dbReference type="EMBL" id="JACGWJ010000029">
    <property type="protein sequence ID" value="KAL0303116.1"/>
    <property type="molecule type" value="Genomic_DNA"/>
</dbReference>
<feature type="compositionally biased region" description="Basic residues" evidence="1">
    <location>
        <begin position="24"/>
        <end position="34"/>
    </location>
</feature>